<gene>
    <name evidence="1" type="ORF">H0921_00640</name>
</gene>
<keyword evidence="2" id="KW-1185">Reference proteome</keyword>
<evidence type="ECO:0008006" key="3">
    <source>
        <dbReference type="Google" id="ProtNLM"/>
    </source>
</evidence>
<evidence type="ECO:0000313" key="1">
    <source>
        <dbReference type="EMBL" id="MBA2224664.1"/>
    </source>
</evidence>
<accession>A0A7V9AA89</accession>
<reference evidence="1 2" key="1">
    <citation type="submission" date="2020-07" db="EMBL/GenBank/DDBJ databases">
        <title>Thermogemmata thermophila gen. nov., sp. nov., a novel moderate thermophilic planctomycete from a Kamchatka hot spring.</title>
        <authorList>
            <person name="Elcheninov A.G."/>
            <person name="Podosokorskaya O.A."/>
            <person name="Kovaleva O.L."/>
            <person name="Novikov A."/>
            <person name="Bonch-Osmolovskaya E.A."/>
            <person name="Toshchakov S.V."/>
            <person name="Kublanov I.V."/>
        </authorList>
    </citation>
    <scope>NUCLEOTIDE SEQUENCE [LARGE SCALE GENOMIC DNA]</scope>
    <source>
        <strain evidence="1 2">2918</strain>
    </source>
</reference>
<evidence type="ECO:0000313" key="2">
    <source>
        <dbReference type="Proteomes" id="UP000542342"/>
    </source>
</evidence>
<name>A0A7V9AA89_9BACT</name>
<dbReference type="Proteomes" id="UP000542342">
    <property type="component" value="Unassembled WGS sequence"/>
</dbReference>
<proteinExistence type="predicted"/>
<organism evidence="1 2">
    <name type="scientific">Thermogemmata fonticola</name>
    <dbReference type="NCBI Taxonomy" id="2755323"/>
    <lineage>
        <taxon>Bacteria</taxon>
        <taxon>Pseudomonadati</taxon>
        <taxon>Planctomycetota</taxon>
        <taxon>Planctomycetia</taxon>
        <taxon>Gemmatales</taxon>
        <taxon>Gemmataceae</taxon>
        <taxon>Thermogemmata</taxon>
    </lineage>
</organism>
<comment type="caution">
    <text evidence="1">The sequence shown here is derived from an EMBL/GenBank/DDBJ whole genome shotgun (WGS) entry which is preliminary data.</text>
</comment>
<dbReference type="AlphaFoldDB" id="A0A7V9AA89"/>
<dbReference type="EMBL" id="JACEFB010000001">
    <property type="protein sequence ID" value="MBA2224664.1"/>
    <property type="molecule type" value="Genomic_DNA"/>
</dbReference>
<sequence>MLTFAVRRRDPEAMPDWLADVDVAVRLGIDRATVWKWLDAGLLPEPKRVGVIRLANGQKRSRTTRWLRADIDLFVVCGDMTTFRRVKAQRDRDSK</sequence>
<dbReference type="RefSeq" id="WP_194536098.1">
    <property type="nucleotide sequence ID" value="NZ_JACEFB010000001.1"/>
</dbReference>
<protein>
    <recommendedName>
        <fullName evidence="3">Helix-turn-helix domain-containing protein</fullName>
    </recommendedName>
</protein>